<sequence length="137" mass="15286">MLAENDSILAQGVTQVTKIEVSGNAKAYTFDVTIESPDTGCDQYADWWEVVDLEGHLVHRRILDHSHVKEQPFMRSGENIVIAENKEVYVRMHMNNSGYAKKAQKGSVENGFQATELDVEFAKDLEKAAPLPDGCAF</sequence>
<accession>A0A1G7GJZ8</accession>
<dbReference type="Proteomes" id="UP000199109">
    <property type="component" value="Unassembled WGS sequence"/>
</dbReference>
<evidence type="ECO:0000313" key="1">
    <source>
        <dbReference type="EMBL" id="SDE88383.1"/>
    </source>
</evidence>
<keyword evidence="2" id="KW-1185">Reference proteome</keyword>
<dbReference type="EMBL" id="FNAO01000008">
    <property type="protein sequence ID" value="SDE88383.1"/>
    <property type="molecule type" value="Genomic_DNA"/>
</dbReference>
<name>A0A1G7GJZ8_9FLAO</name>
<dbReference type="AlphaFoldDB" id="A0A1G7GJZ8"/>
<proteinExistence type="predicted"/>
<dbReference type="STRING" id="641691.SAMN05421636_108176"/>
<reference evidence="1 2" key="1">
    <citation type="submission" date="2016-10" db="EMBL/GenBank/DDBJ databases">
        <authorList>
            <person name="de Groot N.N."/>
        </authorList>
    </citation>
    <scope>NUCLEOTIDE SEQUENCE [LARGE SCALE GENOMIC DNA]</scope>
    <source>
        <strain evidence="1 2">DSM 23421</strain>
    </source>
</reference>
<protein>
    <submittedName>
        <fullName evidence="1">Uncharacterized protein</fullName>
    </submittedName>
</protein>
<evidence type="ECO:0000313" key="2">
    <source>
        <dbReference type="Proteomes" id="UP000199109"/>
    </source>
</evidence>
<gene>
    <name evidence="1" type="ORF">SAMN05421636_108176</name>
</gene>
<organism evidence="1 2">
    <name type="scientific">Pricia antarctica</name>
    <dbReference type="NCBI Taxonomy" id="641691"/>
    <lineage>
        <taxon>Bacteria</taxon>
        <taxon>Pseudomonadati</taxon>
        <taxon>Bacteroidota</taxon>
        <taxon>Flavobacteriia</taxon>
        <taxon>Flavobacteriales</taxon>
        <taxon>Flavobacteriaceae</taxon>
        <taxon>Pricia</taxon>
    </lineage>
</organism>